<dbReference type="GO" id="GO:0016787">
    <property type="term" value="F:hydrolase activity"/>
    <property type="evidence" value="ECO:0007669"/>
    <property type="project" value="UniProtKB-KW"/>
</dbReference>
<proteinExistence type="predicted"/>
<sequence length="103" mass="11726">MMANLNQPLDAIRRTIISAVQLVVQVNRLRDGSRKITSICEIVGLEGDNVVMEEIFRFQPDESAFDEKVHGNFVTQGIMQRSELVKKAQFYGLHKELMAAFRS</sequence>
<dbReference type="STRING" id="754436.JCM19237_2105"/>
<organism evidence="1 2">
    <name type="scientific">Photobacterium aphoticum</name>
    <dbReference type="NCBI Taxonomy" id="754436"/>
    <lineage>
        <taxon>Bacteria</taxon>
        <taxon>Pseudomonadati</taxon>
        <taxon>Pseudomonadota</taxon>
        <taxon>Gammaproteobacteria</taxon>
        <taxon>Vibrionales</taxon>
        <taxon>Vibrionaceae</taxon>
        <taxon>Photobacterium</taxon>
    </lineage>
</organism>
<protein>
    <submittedName>
        <fullName evidence="1">Type II/IV secretion system ATP hydrolase TadA/VirB11/CpaF TadA subfamily</fullName>
    </submittedName>
</protein>
<evidence type="ECO:0000313" key="2">
    <source>
        <dbReference type="Proteomes" id="UP000029227"/>
    </source>
</evidence>
<keyword evidence="1" id="KW-0378">Hydrolase</keyword>
<accession>A0A090QQ62</accession>
<evidence type="ECO:0000313" key="1">
    <source>
        <dbReference type="EMBL" id="GAL03954.1"/>
    </source>
</evidence>
<dbReference type="AlphaFoldDB" id="A0A090QQ62"/>
<dbReference type="InterPro" id="IPR027417">
    <property type="entry name" value="P-loop_NTPase"/>
</dbReference>
<dbReference type="Gene3D" id="3.40.50.300">
    <property type="entry name" value="P-loop containing nucleotide triphosphate hydrolases"/>
    <property type="match status" value="1"/>
</dbReference>
<reference evidence="1 2" key="1">
    <citation type="journal article" date="2014" name="Genome Announc.">
        <title>Draft Genome Sequences of Two Vibrionaceae Species, Vibrio ponticus C121 and Photobacterium aphoticum C119, Isolated as Coral Reef Microbiota.</title>
        <authorList>
            <person name="Al-saari N."/>
            <person name="Meirelles P.M."/>
            <person name="Mino S."/>
            <person name="Suda W."/>
            <person name="Oshima K."/>
            <person name="Hattori M."/>
            <person name="Ohkuma M."/>
            <person name="Thompson F.L."/>
            <person name="Gomez-Gil B."/>
            <person name="Sawabe T."/>
            <person name="Sawabe T."/>
        </authorList>
    </citation>
    <scope>NUCLEOTIDE SEQUENCE [LARGE SCALE GENOMIC DNA]</scope>
    <source>
        <strain evidence="1 2">JCM 19237</strain>
    </source>
</reference>
<name>A0A090QQ62_9GAMM</name>
<dbReference type="EMBL" id="BBMN01000003">
    <property type="protein sequence ID" value="GAL03954.1"/>
    <property type="molecule type" value="Genomic_DNA"/>
</dbReference>
<comment type="caution">
    <text evidence="1">The sequence shown here is derived from an EMBL/GenBank/DDBJ whole genome shotgun (WGS) entry which is preliminary data.</text>
</comment>
<gene>
    <name evidence="1" type="ORF">JCM19237_2105</name>
</gene>
<dbReference type="eggNOG" id="COG4962">
    <property type="taxonomic scope" value="Bacteria"/>
</dbReference>
<dbReference type="Proteomes" id="UP000029227">
    <property type="component" value="Unassembled WGS sequence"/>
</dbReference>